<feature type="domain" description="F-box" evidence="2">
    <location>
        <begin position="452"/>
        <end position="498"/>
    </location>
</feature>
<feature type="non-terminal residue" evidence="3">
    <location>
        <position position="1"/>
    </location>
</feature>
<gene>
    <name evidence="3" type="ORF">VaNZ11_009546</name>
</gene>
<dbReference type="SUPFAM" id="SSF81383">
    <property type="entry name" value="F-box domain"/>
    <property type="match status" value="1"/>
</dbReference>
<dbReference type="SMART" id="SM00256">
    <property type="entry name" value="FBOX"/>
    <property type="match status" value="1"/>
</dbReference>
<dbReference type="PANTHER" id="PTHR47602:SF2">
    <property type="entry name" value="F-BOX PROTEIN SKIP22"/>
    <property type="match status" value="1"/>
</dbReference>
<reference evidence="3 4" key="1">
    <citation type="journal article" date="2023" name="IScience">
        <title>Expanded male sex-determining region conserved during the evolution of homothallism in the green alga Volvox.</title>
        <authorList>
            <person name="Yamamoto K."/>
            <person name="Matsuzaki R."/>
            <person name="Mahakham W."/>
            <person name="Heman W."/>
            <person name="Sekimoto H."/>
            <person name="Kawachi M."/>
            <person name="Minakuchi Y."/>
            <person name="Toyoda A."/>
            <person name="Nozaki H."/>
        </authorList>
    </citation>
    <scope>NUCLEOTIDE SEQUENCE [LARGE SCALE GENOMIC DNA]</scope>
    <source>
        <strain evidence="3 4">NIES-4468</strain>
    </source>
</reference>
<dbReference type="InterPro" id="IPR001810">
    <property type="entry name" value="F-box_dom"/>
</dbReference>
<evidence type="ECO:0000259" key="2">
    <source>
        <dbReference type="PROSITE" id="PS50181"/>
    </source>
</evidence>
<dbReference type="Proteomes" id="UP001165090">
    <property type="component" value="Unassembled WGS sequence"/>
</dbReference>
<feature type="region of interest" description="Disordered" evidence="1">
    <location>
        <begin position="102"/>
        <end position="173"/>
    </location>
</feature>
<evidence type="ECO:0000313" key="3">
    <source>
        <dbReference type="EMBL" id="GLI65899.1"/>
    </source>
</evidence>
<dbReference type="Pfam" id="PF12937">
    <property type="entry name" value="F-box-like"/>
    <property type="match status" value="1"/>
</dbReference>
<evidence type="ECO:0000256" key="1">
    <source>
        <dbReference type="SAM" id="MobiDB-lite"/>
    </source>
</evidence>
<dbReference type="Gene3D" id="1.20.1280.50">
    <property type="match status" value="1"/>
</dbReference>
<feature type="compositionally biased region" description="Low complexity" evidence="1">
    <location>
        <begin position="107"/>
        <end position="123"/>
    </location>
</feature>
<keyword evidence="4" id="KW-1185">Reference proteome</keyword>
<protein>
    <recommendedName>
        <fullName evidence="2">F-box domain-containing protein</fullName>
    </recommendedName>
</protein>
<evidence type="ECO:0000313" key="4">
    <source>
        <dbReference type="Proteomes" id="UP001165090"/>
    </source>
</evidence>
<dbReference type="PROSITE" id="PS50181">
    <property type="entry name" value="FBOX"/>
    <property type="match status" value="1"/>
</dbReference>
<dbReference type="InterPro" id="IPR036047">
    <property type="entry name" value="F-box-like_dom_sf"/>
</dbReference>
<comment type="caution">
    <text evidence="3">The sequence shown here is derived from an EMBL/GenBank/DDBJ whole genome shotgun (WGS) entry which is preliminary data.</text>
</comment>
<sequence length="616" mass="63182">ELPLDCTWGALLAETRRVAGLSSDADVVLSLNKKAPLDGSLDKPLSSLGISGGDLLWLLSPQLSSSGQGPATANCLTARAEEHTSAATEGPMGRVIRSACADPPTAPAVSPAVASSVSAAQPPLTSATTRMDAQAQVAKTSGGAVEPGKRHGLTESPPGAVASNMSGDCGDTGRVSMEVEVQPNTSAEDEDRVKGDGDAAAMQGLPAIRGVSFKLLRLLVPSAASALAVDGAANVSTRTSLGGGGDGGSSGAASCAWMTLTPATRCLLVLDCAMEEAGFVGLQDLPARVSQGHLIPRQLLYGCSYVSAAVVQSDDAAGDACNGGNMESEAAAGLVPGSGSGGGLIGPRAAAMKLLWYVMGRYLVVHGAPCITNGAAAIGGISPVTWNFDLSEYGGCSGCVADIGTGSLISQSQQGLEHALPPDPAAHWRRLKDGLVLPLLAATCRAVGLTPPLGLMVLPMELQLAVLRRLEARDLAALSCACTALHHLASEDEIWRPLLEKEFDPVLPAADAALANSHGYKYLFGRKWLERAERRKRRQVFRQATPMWGIPRPAPFIRPPFMPPGSIGGDYDRLPASLLGFGHPALPRGFGGGGVGGTAGTFSGFPRGLGHRPGPL</sequence>
<proteinExistence type="predicted"/>
<organism evidence="3 4">
    <name type="scientific">Volvox africanus</name>
    <dbReference type="NCBI Taxonomy" id="51714"/>
    <lineage>
        <taxon>Eukaryota</taxon>
        <taxon>Viridiplantae</taxon>
        <taxon>Chlorophyta</taxon>
        <taxon>core chlorophytes</taxon>
        <taxon>Chlorophyceae</taxon>
        <taxon>CS clade</taxon>
        <taxon>Chlamydomonadales</taxon>
        <taxon>Volvocaceae</taxon>
        <taxon>Volvox</taxon>
    </lineage>
</organism>
<dbReference type="PANTHER" id="PTHR47602">
    <property type="entry name" value="F-BOX PROTEIN SKIP22"/>
    <property type="match status" value="1"/>
</dbReference>
<dbReference type="EMBL" id="BSDZ01000026">
    <property type="protein sequence ID" value="GLI65899.1"/>
    <property type="molecule type" value="Genomic_DNA"/>
</dbReference>
<name>A0ABQ5S8Z8_9CHLO</name>
<accession>A0ABQ5S8Z8</accession>